<organism evidence="2 3">
    <name type="scientific">Bugula neritina</name>
    <name type="common">Brown bryozoan</name>
    <name type="synonym">Sertularia neritina</name>
    <dbReference type="NCBI Taxonomy" id="10212"/>
    <lineage>
        <taxon>Eukaryota</taxon>
        <taxon>Metazoa</taxon>
        <taxon>Spiralia</taxon>
        <taxon>Lophotrochozoa</taxon>
        <taxon>Bryozoa</taxon>
        <taxon>Gymnolaemata</taxon>
        <taxon>Cheilostomatida</taxon>
        <taxon>Flustrina</taxon>
        <taxon>Buguloidea</taxon>
        <taxon>Bugulidae</taxon>
        <taxon>Bugula</taxon>
    </lineage>
</organism>
<dbReference type="AlphaFoldDB" id="A0A7J7K7U6"/>
<sequence length="79" mass="8976">MQATPPDSKLNLAPVSQCSQLIHQLVTASYLTMLSGLFLIHYSRSIFTHFTRIFPLQGDTFLADKGSKATMAFIFHYYF</sequence>
<dbReference type="Proteomes" id="UP000593567">
    <property type="component" value="Unassembled WGS sequence"/>
</dbReference>
<proteinExistence type="predicted"/>
<keyword evidence="1" id="KW-0812">Transmembrane</keyword>
<evidence type="ECO:0000313" key="3">
    <source>
        <dbReference type="Proteomes" id="UP000593567"/>
    </source>
</evidence>
<gene>
    <name evidence="2" type="ORF">EB796_007436</name>
</gene>
<reference evidence="2" key="1">
    <citation type="submission" date="2020-06" db="EMBL/GenBank/DDBJ databases">
        <title>Draft genome of Bugula neritina, a colonial animal packing powerful symbionts and potential medicines.</title>
        <authorList>
            <person name="Rayko M."/>
        </authorList>
    </citation>
    <scope>NUCLEOTIDE SEQUENCE [LARGE SCALE GENOMIC DNA]</scope>
    <source>
        <strain evidence="2">Kwan_BN1</strain>
    </source>
</reference>
<keyword evidence="1" id="KW-1133">Transmembrane helix</keyword>
<feature type="transmembrane region" description="Helical" evidence="1">
    <location>
        <begin position="20"/>
        <end position="42"/>
    </location>
</feature>
<evidence type="ECO:0000313" key="2">
    <source>
        <dbReference type="EMBL" id="KAF6034255.1"/>
    </source>
</evidence>
<name>A0A7J7K7U6_BUGNE</name>
<keyword evidence="1" id="KW-0472">Membrane</keyword>
<comment type="caution">
    <text evidence="2">The sequence shown here is derived from an EMBL/GenBank/DDBJ whole genome shotgun (WGS) entry which is preliminary data.</text>
</comment>
<keyword evidence="3" id="KW-1185">Reference proteome</keyword>
<accession>A0A7J7K7U6</accession>
<evidence type="ECO:0000256" key="1">
    <source>
        <dbReference type="SAM" id="Phobius"/>
    </source>
</evidence>
<protein>
    <submittedName>
        <fullName evidence="2">Uncharacterized protein</fullName>
    </submittedName>
</protein>
<dbReference type="EMBL" id="VXIV02001119">
    <property type="protein sequence ID" value="KAF6034255.1"/>
    <property type="molecule type" value="Genomic_DNA"/>
</dbReference>